<proteinExistence type="predicted"/>
<evidence type="ECO:0000256" key="4">
    <source>
        <dbReference type="PROSITE-ProRule" id="PRU00169"/>
    </source>
</evidence>
<name>A0ABY5SGQ8_9BACL</name>
<dbReference type="RefSeq" id="WP_258389220.1">
    <property type="nucleotide sequence ID" value="NZ_CP091430.1"/>
</dbReference>
<evidence type="ECO:0000256" key="1">
    <source>
        <dbReference type="ARBA" id="ARBA00023015"/>
    </source>
</evidence>
<protein>
    <submittedName>
        <fullName evidence="7">Response regulator</fullName>
    </submittedName>
</protein>
<organism evidence="7 8">
    <name type="scientific">Paenibacillus spongiae</name>
    <dbReference type="NCBI Taxonomy" id="2909671"/>
    <lineage>
        <taxon>Bacteria</taxon>
        <taxon>Bacillati</taxon>
        <taxon>Bacillota</taxon>
        <taxon>Bacilli</taxon>
        <taxon>Bacillales</taxon>
        <taxon>Paenibacillaceae</taxon>
        <taxon>Paenibacillus</taxon>
    </lineage>
</organism>
<keyword evidence="4" id="KW-0597">Phosphoprotein</keyword>
<feature type="domain" description="HTH araC/xylS-type" evidence="5">
    <location>
        <begin position="416"/>
        <end position="514"/>
    </location>
</feature>
<evidence type="ECO:0000256" key="3">
    <source>
        <dbReference type="ARBA" id="ARBA00023163"/>
    </source>
</evidence>
<accession>A0ABY5SGQ8</accession>
<dbReference type="PROSITE" id="PS01124">
    <property type="entry name" value="HTH_ARAC_FAMILY_2"/>
    <property type="match status" value="1"/>
</dbReference>
<dbReference type="Proteomes" id="UP001057877">
    <property type="component" value="Chromosome"/>
</dbReference>
<evidence type="ECO:0000259" key="5">
    <source>
        <dbReference type="PROSITE" id="PS01124"/>
    </source>
</evidence>
<keyword evidence="1" id="KW-0805">Transcription regulation</keyword>
<evidence type="ECO:0000256" key="2">
    <source>
        <dbReference type="ARBA" id="ARBA00023125"/>
    </source>
</evidence>
<feature type="modified residue" description="4-aspartylphosphate" evidence="4">
    <location>
        <position position="54"/>
    </location>
</feature>
<gene>
    <name evidence="7" type="ORF">L1F29_15580</name>
</gene>
<dbReference type="PROSITE" id="PS00041">
    <property type="entry name" value="HTH_ARAC_FAMILY_1"/>
    <property type="match status" value="1"/>
</dbReference>
<dbReference type="Pfam" id="PF12833">
    <property type="entry name" value="HTH_18"/>
    <property type="match status" value="1"/>
</dbReference>
<dbReference type="SMART" id="SM00448">
    <property type="entry name" value="REC"/>
    <property type="match status" value="1"/>
</dbReference>
<keyword evidence="8" id="KW-1185">Reference proteome</keyword>
<dbReference type="Pfam" id="PF00072">
    <property type="entry name" value="Response_reg"/>
    <property type="match status" value="1"/>
</dbReference>
<evidence type="ECO:0000259" key="6">
    <source>
        <dbReference type="PROSITE" id="PS50110"/>
    </source>
</evidence>
<evidence type="ECO:0000313" key="8">
    <source>
        <dbReference type="Proteomes" id="UP001057877"/>
    </source>
</evidence>
<dbReference type="InterPro" id="IPR009057">
    <property type="entry name" value="Homeodomain-like_sf"/>
</dbReference>
<evidence type="ECO:0000313" key="7">
    <source>
        <dbReference type="EMBL" id="UVI33167.1"/>
    </source>
</evidence>
<dbReference type="PANTHER" id="PTHR43280">
    <property type="entry name" value="ARAC-FAMILY TRANSCRIPTIONAL REGULATOR"/>
    <property type="match status" value="1"/>
</dbReference>
<keyword evidence="3" id="KW-0804">Transcription</keyword>
<feature type="domain" description="Response regulatory" evidence="6">
    <location>
        <begin position="3"/>
        <end position="119"/>
    </location>
</feature>
<dbReference type="Gene3D" id="1.10.10.60">
    <property type="entry name" value="Homeodomain-like"/>
    <property type="match status" value="2"/>
</dbReference>
<sequence length="517" mass="59860">MCKILIVDDEKFEREGVKFLIDKYNLDLEVYEADSGEKALAYMQHNPVEILFTDIRMKGMDGLQLAEQVREMKLPVKVIFMSAYGEFEYAKRAIDLKAIHYILKPVEVSEFLKVVSEVIEMVEQERKDKEEQERVQEIYGKGLRYERKIIFSQLLHGGNHDAEDEQVEPSGPAFKFTGSKPVRMMMLDTRERFFDLTGSEFDACLADLLDRPFDAVNLNECQSLLFIEVSEGESDYDLESLGNRLIQWFKETYIRDVYIVCSGHIQHVGQIRDVYNEFESILECKFFNEQGIFMFTGSALSDDGSSIDVEQLLDEIRNDVERNEYSSVRTRFERLYDSLQGGRQVSSIYLKYICMEIVKSMYGASSRKDANSFKNNVQLIYNTNKLSDLIKIMISVIDNSEFTDKNAPDSIRKVIDDVTKLIRSEYHRDLSVEEIAEKVYLSPNYLSHLFKKHSGVSIIKFITSTRMEKAKQLLTQTNKKVADISEETGYSNVAYFCTLFKTYHGKTPTQFREDLGV</sequence>
<dbReference type="PRINTS" id="PR00032">
    <property type="entry name" value="HTHARAC"/>
</dbReference>
<keyword evidence="2" id="KW-0238">DNA-binding</keyword>
<dbReference type="CDD" id="cd17536">
    <property type="entry name" value="REC_YesN-like"/>
    <property type="match status" value="1"/>
</dbReference>
<dbReference type="PROSITE" id="PS50110">
    <property type="entry name" value="RESPONSE_REGULATORY"/>
    <property type="match status" value="1"/>
</dbReference>
<dbReference type="Gene3D" id="3.40.50.2300">
    <property type="match status" value="1"/>
</dbReference>
<dbReference type="SUPFAM" id="SSF46689">
    <property type="entry name" value="Homeodomain-like"/>
    <property type="match status" value="2"/>
</dbReference>
<dbReference type="InterPro" id="IPR018060">
    <property type="entry name" value="HTH_AraC"/>
</dbReference>
<reference evidence="7" key="1">
    <citation type="submission" date="2022-01" db="EMBL/GenBank/DDBJ databases">
        <title>Paenibacillus spongiae sp. nov., isolated from marine sponge.</title>
        <authorList>
            <person name="Li Z."/>
            <person name="Zhang M."/>
        </authorList>
    </citation>
    <scope>NUCLEOTIDE SEQUENCE</scope>
    <source>
        <strain evidence="7">PHS-Z3</strain>
    </source>
</reference>
<dbReference type="SMART" id="SM00342">
    <property type="entry name" value="HTH_ARAC"/>
    <property type="match status" value="1"/>
</dbReference>
<dbReference type="InterPro" id="IPR020449">
    <property type="entry name" value="Tscrpt_reg_AraC-type_HTH"/>
</dbReference>
<dbReference type="InterPro" id="IPR011006">
    <property type="entry name" value="CheY-like_superfamily"/>
</dbReference>
<dbReference type="EMBL" id="CP091430">
    <property type="protein sequence ID" value="UVI33167.1"/>
    <property type="molecule type" value="Genomic_DNA"/>
</dbReference>
<dbReference type="InterPro" id="IPR001789">
    <property type="entry name" value="Sig_transdc_resp-reg_receiver"/>
</dbReference>
<dbReference type="PANTHER" id="PTHR43280:SF10">
    <property type="entry name" value="REGULATORY PROTEIN POCR"/>
    <property type="match status" value="1"/>
</dbReference>
<dbReference type="SUPFAM" id="SSF52172">
    <property type="entry name" value="CheY-like"/>
    <property type="match status" value="1"/>
</dbReference>
<dbReference type="InterPro" id="IPR018062">
    <property type="entry name" value="HTH_AraC-typ_CS"/>
</dbReference>